<dbReference type="InterPro" id="IPR036259">
    <property type="entry name" value="MFS_trans_sf"/>
</dbReference>
<dbReference type="RefSeq" id="WP_123848198.1">
    <property type="nucleotide sequence ID" value="NZ_RPDH01000002.1"/>
</dbReference>
<evidence type="ECO:0000256" key="5">
    <source>
        <dbReference type="SAM" id="Phobius"/>
    </source>
</evidence>
<dbReference type="InterPro" id="IPR011701">
    <property type="entry name" value="MFS"/>
</dbReference>
<reference evidence="7 8" key="1">
    <citation type="submission" date="2018-11" db="EMBL/GenBank/DDBJ databases">
        <title>Chitinophaga lutea sp.nov., isolate from arsenic contaminated soil.</title>
        <authorList>
            <person name="Zong Y."/>
        </authorList>
    </citation>
    <scope>NUCLEOTIDE SEQUENCE [LARGE SCALE GENOMIC DNA]</scope>
    <source>
        <strain evidence="7 8">ZY74</strain>
    </source>
</reference>
<dbReference type="AlphaFoldDB" id="A0A3N4PZS3"/>
<feature type="transmembrane region" description="Helical" evidence="5">
    <location>
        <begin position="343"/>
        <end position="363"/>
    </location>
</feature>
<keyword evidence="2 5" id="KW-0812">Transmembrane</keyword>
<dbReference type="Proteomes" id="UP000278351">
    <property type="component" value="Unassembled WGS sequence"/>
</dbReference>
<dbReference type="InterPro" id="IPR000849">
    <property type="entry name" value="Sugar_P_transporter"/>
</dbReference>
<feature type="transmembrane region" description="Helical" evidence="5">
    <location>
        <begin position="52"/>
        <end position="70"/>
    </location>
</feature>
<feature type="transmembrane region" description="Helical" evidence="5">
    <location>
        <begin position="82"/>
        <end position="98"/>
    </location>
</feature>
<dbReference type="PANTHER" id="PTHR43826:SF3">
    <property type="entry name" value="GLUCOSE-6-PHOSPHATE EXCHANGER SLC37A4"/>
    <property type="match status" value="1"/>
</dbReference>
<organism evidence="7 8">
    <name type="scientific">Chitinophaga lutea</name>
    <dbReference type="NCBI Taxonomy" id="2488634"/>
    <lineage>
        <taxon>Bacteria</taxon>
        <taxon>Pseudomonadati</taxon>
        <taxon>Bacteroidota</taxon>
        <taxon>Chitinophagia</taxon>
        <taxon>Chitinophagales</taxon>
        <taxon>Chitinophagaceae</taxon>
        <taxon>Chitinophaga</taxon>
    </lineage>
</organism>
<proteinExistence type="predicted"/>
<comment type="subcellular location">
    <subcellularLocation>
        <location evidence="1">Endomembrane system</location>
        <topology evidence="1">Multi-pass membrane protein</topology>
    </subcellularLocation>
</comment>
<evidence type="ECO:0000313" key="7">
    <source>
        <dbReference type="EMBL" id="RPE09200.1"/>
    </source>
</evidence>
<dbReference type="Pfam" id="PF07690">
    <property type="entry name" value="MFS_1"/>
    <property type="match status" value="1"/>
</dbReference>
<comment type="caution">
    <text evidence="7">The sequence shown here is derived from an EMBL/GenBank/DDBJ whole genome shotgun (WGS) entry which is preliminary data.</text>
</comment>
<feature type="transmembrane region" description="Helical" evidence="5">
    <location>
        <begin position="223"/>
        <end position="248"/>
    </location>
</feature>
<evidence type="ECO:0000256" key="1">
    <source>
        <dbReference type="ARBA" id="ARBA00004127"/>
    </source>
</evidence>
<feature type="transmembrane region" description="Helical" evidence="5">
    <location>
        <begin position="104"/>
        <end position="123"/>
    </location>
</feature>
<dbReference type="EMBL" id="RPDH01000002">
    <property type="protein sequence ID" value="RPE09200.1"/>
    <property type="molecule type" value="Genomic_DNA"/>
</dbReference>
<sequence>MEPQNMRTPEESGRWRMLLLTMCCYLFFYTGRHNFGWASHQLADTLHISFEKIGWISFAMLAGYAVGQLINGNLADRFSPKHMIAVGGLLSAAANILISFSDSYIVILVLWCLNGYFQSMAWASGSRIIANWWRSGNKGLAYGLYTMSAGLSSVVTYVFSILLVEENWRSVFRIPVLFLAGVVIIFFIFVRNAPREISPEEVERNTRPGWQQAYAAVLGNKRFLVVCLSLGFQSMARYALIFWIPLYFLSTDFTGAPSKVWISVLLPAGMAVGAFAFGFISDRLFGGNRVASIFTGMMICGLLSALIYMLNVKSGVTIGVLVFCAGFFSYGPQANFWPLAPELLGQSYVGTGTGVMNMVAYVFAAIGEPLMGRLIDATGDKAVIFPAVAVIAFCSAVAILGAASGRRPAPGLMPLQL</sequence>
<evidence type="ECO:0000259" key="6">
    <source>
        <dbReference type="PROSITE" id="PS50850"/>
    </source>
</evidence>
<name>A0A3N4PZS3_9BACT</name>
<dbReference type="InterPro" id="IPR020846">
    <property type="entry name" value="MFS_dom"/>
</dbReference>
<gene>
    <name evidence="7" type="ORF">EGT74_19540</name>
</gene>
<evidence type="ECO:0000313" key="8">
    <source>
        <dbReference type="Proteomes" id="UP000278351"/>
    </source>
</evidence>
<keyword evidence="8" id="KW-1185">Reference proteome</keyword>
<accession>A0A3N4PZS3</accession>
<feature type="transmembrane region" description="Helical" evidence="5">
    <location>
        <begin position="144"/>
        <end position="164"/>
    </location>
</feature>
<keyword evidence="4 5" id="KW-0472">Membrane</keyword>
<evidence type="ECO:0000256" key="3">
    <source>
        <dbReference type="ARBA" id="ARBA00022989"/>
    </source>
</evidence>
<dbReference type="SUPFAM" id="SSF103473">
    <property type="entry name" value="MFS general substrate transporter"/>
    <property type="match status" value="1"/>
</dbReference>
<dbReference type="GO" id="GO:0016020">
    <property type="term" value="C:membrane"/>
    <property type="evidence" value="ECO:0007669"/>
    <property type="project" value="InterPro"/>
</dbReference>
<dbReference type="GO" id="GO:0035435">
    <property type="term" value="P:phosphate ion transmembrane transport"/>
    <property type="evidence" value="ECO:0007669"/>
    <property type="project" value="TreeGrafter"/>
</dbReference>
<feature type="transmembrane region" description="Helical" evidence="5">
    <location>
        <begin position="260"/>
        <end position="279"/>
    </location>
</feature>
<feature type="domain" description="Major facilitator superfamily (MFS) profile" evidence="6">
    <location>
        <begin position="17"/>
        <end position="407"/>
    </location>
</feature>
<dbReference type="PANTHER" id="PTHR43826">
    <property type="entry name" value="GLUCOSE-6-PHOSPHATE EXCHANGER SLC37A4"/>
    <property type="match status" value="1"/>
</dbReference>
<keyword evidence="3 5" id="KW-1133">Transmembrane helix</keyword>
<feature type="transmembrane region" description="Helical" evidence="5">
    <location>
        <begin position="170"/>
        <end position="190"/>
    </location>
</feature>
<dbReference type="OrthoDB" id="9766638at2"/>
<feature type="transmembrane region" description="Helical" evidence="5">
    <location>
        <begin position="15"/>
        <end position="32"/>
    </location>
</feature>
<evidence type="ECO:0000256" key="2">
    <source>
        <dbReference type="ARBA" id="ARBA00022692"/>
    </source>
</evidence>
<dbReference type="GO" id="GO:0012505">
    <property type="term" value="C:endomembrane system"/>
    <property type="evidence" value="ECO:0007669"/>
    <property type="project" value="UniProtKB-SubCell"/>
</dbReference>
<protein>
    <submittedName>
        <fullName evidence="7">MFS transporter</fullName>
    </submittedName>
</protein>
<feature type="transmembrane region" description="Helical" evidence="5">
    <location>
        <begin position="383"/>
        <end position="403"/>
    </location>
</feature>
<dbReference type="Gene3D" id="1.20.1250.20">
    <property type="entry name" value="MFS general substrate transporter like domains"/>
    <property type="match status" value="2"/>
</dbReference>
<feature type="transmembrane region" description="Helical" evidence="5">
    <location>
        <begin position="291"/>
        <end position="309"/>
    </location>
</feature>
<dbReference type="PIRSF" id="PIRSF002808">
    <property type="entry name" value="Hexose_phosphate_transp"/>
    <property type="match status" value="1"/>
</dbReference>
<feature type="transmembrane region" description="Helical" evidence="5">
    <location>
        <begin position="315"/>
        <end position="331"/>
    </location>
</feature>
<evidence type="ECO:0000256" key="4">
    <source>
        <dbReference type="ARBA" id="ARBA00023136"/>
    </source>
</evidence>
<dbReference type="PROSITE" id="PS50850">
    <property type="entry name" value="MFS"/>
    <property type="match status" value="1"/>
</dbReference>
<dbReference type="GO" id="GO:0061513">
    <property type="term" value="F:glucose 6-phosphate:phosphate antiporter activity"/>
    <property type="evidence" value="ECO:0007669"/>
    <property type="project" value="TreeGrafter"/>
</dbReference>
<dbReference type="InterPro" id="IPR051337">
    <property type="entry name" value="OPA_Antiporter"/>
</dbReference>